<gene>
    <name evidence="3" type="ORF">ACFSKQ_00945</name>
</gene>
<comment type="caution">
    <text evidence="3">The sequence shown here is derived from an EMBL/GenBank/DDBJ whole genome shotgun (WGS) entry which is preliminary data.</text>
</comment>
<accession>A0ABW5CFJ5</accession>
<comment type="similarity">
    <text evidence="1">Belongs to the UPF0174 family.</text>
</comment>
<dbReference type="Proteomes" id="UP001597371">
    <property type="component" value="Unassembled WGS sequence"/>
</dbReference>
<organism evidence="3 4">
    <name type="scientific">Aureimonas populi</name>
    <dbReference type="NCBI Taxonomy" id="1701758"/>
    <lineage>
        <taxon>Bacteria</taxon>
        <taxon>Pseudomonadati</taxon>
        <taxon>Pseudomonadota</taxon>
        <taxon>Alphaproteobacteria</taxon>
        <taxon>Hyphomicrobiales</taxon>
        <taxon>Aurantimonadaceae</taxon>
        <taxon>Aureimonas</taxon>
    </lineage>
</organism>
<dbReference type="PIRSF" id="PIRSF032079">
    <property type="entry name" value="UCP032079"/>
    <property type="match status" value="1"/>
</dbReference>
<sequence>MRGQMLERWRNRRRNREIVDRLYEALVARARNPFLYEDGGLPDTVMGRYEALCIEVFLFLRRCRGDSALAPLAQDVVDRFMLDMDHSLREIGIGYQGVPRRMRKLAARFYARVAEFEAPLAGGDEAALTRAVAARSFAEVAEPGGAPAVIATYMIEVDAAYRKVANAVLLTGRLKEEGAEHAA</sequence>
<evidence type="ECO:0000256" key="1">
    <source>
        <dbReference type="ARBA" id="ARBA00006436"/>
    </source>
</evidence>
<keyword evidence="4" id="KW-1185">Reference proteome</keyword>
<feature type="domain" description="Ubiquinol-cytochrome c chaperone" evidence="2">
    <location>
        <begin position="38"/>
        <end position="174"/>
    </location>
</feature>
<dbReference type="RefSeq" id="WP_245195475.1">
    <property type="nucleotide sequence ID" value="NZ_CP072611.1"/>
</dbReference>
<evidence type="ECO:0000313" key="4">
    <source>
        <dbReference type="Proteomes" id="UP001597371"/>
    </source>
</evidence>
<dbReference type="EMBL" id="JBHUIJ010000002">
    <property type="protein sequence ID" value="MFD2236029.1"/>
    <property type="molecule type" value="Genomic_DNA"/>
</dbReference>
<protein>
    <submittedName>
        <fullName evidence="3">Ubiquinol-cytochrome C chaperone family protein</fullName>
    </submittedName>
</protein>
<name>A0ABW5CFJ5_9HYPH</name>
<dbReference type="InterPro" id="IPR014569">
    <property type="entry name" value="Ubq_cyt-c_CBP3-rel"/>
</dbReference>
<proteinExistence type="inferred from homology"/>
<dbReference type="InterPro" id="IPR021150">
    <property type="entry name" value="Ubiq_cyt_c_chap"/>
</dbReference>
<evidence type="ECO:0000313" key="3">
    <source>
        <dbReference type="EMBL" id="MFD2236029.1"/>
    </source>
</evidence>
<reference evidence="4" key="1">
    <citation type="journal article" date="2019" name="Int. J. Syst. Evol. Microbiol.">
        <title>The Global Catalogue of Microorganisms (GCM) 10K type strain sequencing project: providing services to taxonomists for standard genome sequencing and annotation.</title>
        <authorList>
            <consortium name="The Broad Institute Genomics Platform"/>
            <consortium name="The Broad Institute Genome Sequencing Center for Infectious Disease"/>
            <person name="Wu L."/>
            <person name="Ma J."/>
        </authorList>
    </citation>
    <scope>NUCLEOTIDE SEQUENCE [LARGE SCALE GENOMIC DNA]</scope>
    <source>
        <strain evidence="4">ZS-35-S2</strain>
    </source>
</reference>
<dbReference type="Pfam" id="PF03981">
    <property type="entry name" value="Ubiq_cyt_C_chap"/>
    <property type="match status" value="1"/>
</dbReference>
<evidence type="ECO:0000259" key="2">
    <source>
        <dbReference type="Pfam" id="PF03981"/>
    </source>
</evidence>